<gene>
    <name evidence="1" type="ORF">K402DRAFT_391592</name>
</gene>
<keyword evidence="2" id="KW-1185">Reference proteome</keyword>
<dbReference type="Proteomes" id="UP000800041">
    <property type="component" value="Unassembled WGS sequence"/>
</dbReference>
<accession>A0A6G1H6N5</accession>
<evidence type="ECO:0000313" key="2">
    <source>
        <dbReference type="Proteomes" id="UP000800041"/>
    </source>
</evidence>
<organism evidence="1 2">
    <name type="scientific">Aulographum hederae CBS 113979</name>
    <dbReference type="NCBI Taxonomy" id="1176131"/>
    <lineage>
        <taxon>Eukaryota</taxon>
        <taxon>Fungi</taxon>
        <taxon>Dikarya</taxon>
        <taxon>Ascomycota</taxon>
        <taxon>Pezizomycotina</taxon>
        <taxon>Dothideomycetes</taxon>
        <taxon>Pleosporomycetidae</taxon>
        <taxon>Aulographales</taxon>
        <taxon>Aulographaceae</taxon>
    </lineage>
</organism>
<reference evidence="1" key="1">
    <citation type="journal article" date="2020" name="Stud. Mycol.">
        <title>101 Dothideomycetes genomes: a test case for predicting lifestyles and emergence of pathogens.</title>
        <authorList>
            <person name="Haridas S."/>
            <person name="Albert R."/>
            <person name="Binder M."/>
            <person name="Bloem J."/>
            <person name="Labutti K."/>
            <person name="Salamov A."/>
            <person name="Andreopoulos B."/>
            <person name="Baker S."/>
            <person name="Barry K."/>
            <person name="Bills G."/>
            <person name="Bluhm B."/>
            <person name="Cannon C."/>
            <person name="Castanera R."/>
            <person name="Culley D."/>
            <person name="Daum C."/>
            <person name="Ezra D."/>
            <person name="Gonzalez J."/>
            <person name="Henrissat B."/>
            <person name="Kuo A."/>
            <person name="Liang C."/>
            <person name="Lipzen A."/>
            <person name="Lutzoni F."/>
            <person name="Magnuson J."/>
            <person name="Mondo S."/>
            <person name="Nolan M."/>
            <person name="Ohm R."/>
            <person name="Pangilinan J."/>
            <person name="Park H.-J."/>
            <person name="Ramirez L."/>
            <person name="Alfaro M."/>
            <person name="Sun H."/>
            <person name="Tritt A."/>
            <person name="Yoshinaga Y."/>
            <person name="Zwiers L.-H."/>
            <person name="Turgeon B."/>
            <person name="Goodwin S."/>
            <person name="Spatafora J."/>
            <person name="Crous P."/>
            <person name="Grigoriev I."/>
        </authorList>
    </citation>
    <scope>NUCLEOTIDE SEQUENCE</scope>
    <source>
        <strain evidence="1">CBS 113979</strain>
    </source>
</reference>
<evidence type="ECO:0000313" key="1">
    <source>
        <dbReference type="EMBL" id="KAF1988893.1"/>
    </source>
</evidence>
<name>A0A6G1H6N5_9PEZI</name>
<proteinExistence type="predicted"/>
<dbReference type="EMBL" id="ML977147">
    <property type="protein sequence ID" value="KAF1988893.1"/>
    <property type="molecule type" value="Genomic_DNA"/>
</dbReference>
<sequence>MPAVFIILVTQLAPSPTTLLFPFGDFGRRPVRSQLFTLQSPRVTIHRRPQKPSLLGWKCGRLEVEVGVEVDMNM</sequence>
<dbReference type="AlphaFoldDB" id="A0A6G1H6N5"/>
<protein>
    <submittedName>
        <fullName evidence="1">Uncharacterized protein</fullName>
    </submittedName>
</protein>